<dbReference type="Gene3D" id="3.40.50.1000">
    <property type="entry name" value="HAD superfamily/HAD-like"/>
    <property type="match status" value="1"/>
</dbReference>
<dbReference type="AlphaFoldDB" id="A0A9P7FTS3"/>
<dbReference type="GO" id="GO:0046404">
    <property type="term" value="F:ATP-dependent polydeoxyribonucleotide 5'-hydroxyl-kinase activity"/>
    <property type="evidence" value="ECO:0007669"/>
    <property type="project" value="TreeGrafter"/>
</dbReference>
<dbReference type="Proteomes" id="UP000717328">
    <property type="component" value="Unassembled WGS sequence"/>
</dbReference>
<gene>
    <name evidence="2" type="ORF">H0H81_009104</name>
</gene>
<feature type="region of interest" description="Disordered" evidence="1">
    <location>
        <begin position="1"/>
        <end position="22"/>
    </location>
</feature>
<sequence length="363" mass="40668">MSSSRGSKRKVHEMSAHTESPQKINKIHPFFAKKVEQSSSESTGSFKWLETLGRTCLHGVNLSPKAFGKVAAFDLDGTLVRGPEFGHGNVKSVATPTAPHWGWWRPNVPEKLKEAVDSGYTVVIISNQALKPAALKTWKLKISSIAAALPNIPFRLFAATAKDGYRKPMLGMWSELESILAKEGVTINKTESFFVGDAAGRQYSNNKSDFSSTDRKWALNVGISFFTPEELVLFVGYPCLGKTSFYLRHFEPAGYAHVNQDTLKTRNNCVKEVQKVLKQGKNNTNRNVATRKYYVDIARELNVPTRLTSEAAIISLDANKLPDNFEEPELEEGFAEINQVNWVFRGTEVEKSYWSMWLQIDGK</sequence>
<dbReference type="InterPro" id="IPR013954">
    <property type="entry name" value="PNK3P"/>
</dbReference>
<dbReference type="NCBIfam" id="TIGR01664">
    <property type="entry name" value="DNA-3'-Pase"/>
    <property type="match status" value="1"/>
</dbReference>
<keyword evidence="3" id="KW-1185">Reference proteome</keyword>
<dbReference type="GO" id="GO:0006281">
    <property type="term" value="P:DNA repair"/>
    <property type="evidence" value="ECO:0007669"/>
    <property type="project" value="TreeGrafter"/>
</dbReference>
<dbReference type="OrthoDB" id="19045at2759"/>
<evidence type="ECO:0000256" key="1">
    <source>
        <dbReference type="SAM" id="MobiDB-lite"/>
    </source>
</evidence>
<reference evidence="2" key="1">
    <citation type="submission" date="2021-02" db="EMBL/GenBank/DDBJ databases">
        <authorList>
            <person name="Nieuwenhuis M."/>
            <person name="Van De Peppel L.J.J."/>
        </authorList>
    </citation>
    <scope>NUCLEOTIDE SEQUENCE</scope>
    <source>
        <strain evidence="2">D49</strain>
    </source>
</reference>
<dbReference type="InterPro" id="IPR006549">
    <property type="entry name" value="HAD-SF_hydro_IIIA"/>
</dbReference>
<evidence type="ECO:0000313" key="2">
    <source>
        <dbReference type="EMBL" id="KAG5636108.1"/>
    </source>
</evidence>
<dbReference type="PANTHER" id="PTHR12083">
    <property type="entry name" value="BIFUNCTIONAL POLYNUCLEOTIDE PHOSPHATASE/KINASE"/>
    <property type="match status" value="1"/>
</dbReference>
<dbReference type="InterPro" id="IPR006551">
    <property type="entry name" value="Polynucleotide_phosphatase"/>
</dbReference>
<dbReference type="SUPFAM" id="SSF56784">
    <property type="entry name" value="HAD-like"/>
    <property type="match status" value="1"/>
</dbReference>
<name>A0A9P7FTS3_9AGAR</name>
<dbReference type="GO" id="GO:0003690">
    <property type="term" value="F:double-stranded DNA binding"/>
    <property type="evidence" value="ECO:0007669"/>
    <property type="project" value="TreeGrafter"/>
</dbReference>
<dbReference type="EMBL" id="JABCKI010005975">
    <property type="protein sequence ID" value="KAG5636108.1"/>
    <property type="molecule type" value="Genomic_DNA"/>
</dbReference>
<dbReference type="NCBIfam" id="TIGR01662">
    <property type="entry name" value="HAD-SF-IIIA"/>
    <property type="match status" value="1"/>
</dbReference>
<dbReference type="Pfam" id="PF08645">
    <property type="entry name" value="PNK3P"/>
    <property type="match status" value="1"/>
</dbReference>
<dbReference type="InterPro" id="IPR027417">
    <property type="entry name" value="P-loop_NTPase"/>
</dbReference>
<dbReference type="Gene3D" id="3.40.50.300">
    <property type="entry name" value="P-loop containing nucleotide triphosphate hydrolases"/>
    <property type="match status" value="1"/>
</dbReference>
<dbReference type="SUPFAM" id="SSF52540">
    <property type="entry name" value="P-loop containing nucleoside triphosphate hydrolases"/>
    <property type="match status" value="1"/>
</dbReference>
<comment type="caution">
    <text evidence="2">The sequence shown here is derived from an EMBL/GenBank/DDBJ whole genome shotgun (WGS) entry which is preliminary data.</text>
</comment>
<proteinExistence type="predicted"/>
<evidence type="ECO:0008006" key="4">
    <source>
        <dbReference type="Google" id="ProtNLM"/>
    </source>
</evidence>
<organism evidence="2 3">
    <name type="scientific">Sphagnurus paluster</name>
    <dbReference type="NCBI Taxonomy" id="117069"/>
    <lineage>
        <taxon>Eukaryota</taxon>
        <taxon>Fungi</taxon>
        <taxon>Dikarya</taxon>
        <taxon>Basidiomycota</taxon>
        <taxon>Agaricomycotina</taxon>
        <taxon>Agaricomycetes</taxon>
        <taxon>Agaricomycetidae</taxon>
        <taxon>Agaricales</taxon>
        <taxon>Tricholomatineae</taxon>
        <taxon>Lyophyllaceae</taxon>
        <taxon>Sphagnurus</taxon>
    </lineage>
</organism>
<dbReference type="GO" id="GO:0046403">
    <property type="term" value="F:polynucleotide 3'-phosphatase activity"/>
    <property type="evidence" value="ECO:0007669"/>
    <property type="project" value="TreeGrafter"/>
</dbReference>
<dbReference type="PANTHER" id="PTHR12083:SF9">
    <property type="entry name" value="BIFUNCTIONAL POLYNUCLEOTIDE PHOSPHATASE_KINASE"/>
    <property type="match status" value="1"/>
</dbReference>
<dbReference type="InterPro" id="IPR023214">
    <property type="entry name" value="HAD_sf"/>
</dbReference>
<accession>A0A9P7FTS3</accession>
<protein>
    <recommendedName>
        <fullName evidence="4">PNK3P-domain-containing protein</fullName>
    </recommendedName>
</protein>
<dbReference type="InterPro" id="IPR036412">
    <property type="entry name" value="HAD-like_sf"/>
</dbReference>
<feature type="compositionally biased region" description="Basic residues" evidence="1">
    <location>
        <begin position="1"/>
        <end position="11"/>
    </location>
</feature>
<evidence type="ECO:0000313" key="3">
    <source>
        <dbReference type="Proteomes" id="UP000717328"/>
    </source>
</evidence>
<reference evidence="2" key="2">
    <citation type="submission" date="2021-10" db="EMBL/GenBank/DDBJ databases">
        <title>Phylogenomics reveals ancestral predisposition of the termite-cultivated fungus Termitomyces towards a domesticated lifestyle.</title>
        <authorList>
            <person name="Auxier B."/>
            <person name="Grum-Grzhimaylo A."/>
            <person name="Cardenas M.E."/>
            <person name="Lodge J.D."/>
            <person name="Laessoe T."/>
            <person name="Pedersen O."/>
            <person name="Smith M.E."/>
            <person name="Kuyper T.W."/>
            <person name="Franco-Molano E.A."/>
            <person name="Baroni T.J."/>
            <person name="Aanen D.K."/>
        </authorList>
    </citation>
    <scope>NUCLEOTIDE SEQUENCE</scope>
    <source>
        <strain evidence="2">D49</strain>
    </source>
</reference>